<keyword evidence="7" id="KW-0648">Protein biosynthesis</keyword>
<dbReference type="Gene3D" id="3.40.50.620">
    <property type="entry name" value="HUPs"/>
    <property type="match status" value="1"/>
</dbReference>
<evidence type="ECO:0000256" key="2">
    <source>
        <dbReference type="ARBA" id="ARBA00022723"/>
    </source>
</evidence>
<evidence type="ECO:0000256" key="1">
    <source>
        <dbReference type="ARBA" id="ARBA00022598"/>
    </source>
</evidence>
<dbReference type="InterPro" id="IPR000924">
    <property type="entry name" value="Glu/Gln-tRNA-synth"/>
</dbReference>
<accession>S7UE48</accession>
<evidence type="ECO:0000313" key="10">
    <source>
        <dbReference type="Proteomes" id="UP000014975"/>
    </source>
</evidence>
<gene>
    <name evidence="9" type="ORF">dsat_1230</name>
</gene>
<dbReference type="PRINTS" id="PR00987">
    <property type="entry name" value="TRNASYNTHGLU"/>
</dbReference>
<dbReference type="InterPro" id="IPR020058">
    <property type="entry name" value="Glu/Gln-tRNA-synth_Ib_cat-dom"/>
</dbReference>
<reference evidence="9 10" key="1">
    <citation type="journal article" date="2013" name="Genome Announc.">
        <title>Draft genome sequences for three mercury-methylating, sulfate-reducing bacteria.</title>
        <authorList>
            <person name="Brown S.D."/>
            <person name="Hurt R.A.Jr."/>
            <person name="Gilmour C.C."/>
            <person name="Elias D.A."/>
        </authorList>
    </citation>
    <scope>NUCLEOTIDE SEQUENCE [LARGE SCALE GENOMIC DNA]</scope>
    <source>
        <strain evidence="9 10">DSM 16529</strain>
    </source>
</reference>
<feature type="domain" description="Glutamyl/glutaminyl-tRNA synthetase class Ib catalytic" evidence="8">
    <location>
        <begin position="1"/>
        <end position="264"/>
    </location>
</feature>
<keyword evidence="4" id="KW-0862">Zinc</keyword>
<dbReference type="AlphaFoldDB" id="S7UE48"/>
<dbReference type="SUPFAM" id="SSF52374">
    <property type="entry name" value="Nucleotidylyl transferase"/>
    <property type="match status" value="1"/>
</dbReference>
<dbReference type="InterPro" id="IPR049940">
    <property type="entry name" value="GluQ/Sye"/>
</dbReference>
<sequence length="308" mass="33604">MHLGNSWASLLAWLAAKSRGGSMILRIEDIDPQRSRPEYIDGLRRDLEWLGLTWDEGPDKGGPHAPYLQSERTHLYQRAVDALGERGLIYPCFCTRKELRSLASAPHAGEAGPAYPGLCARLSREECAARLAKGRSPALRLRCANDEVTFVDLVRGRLCLSPASAGDVAVRRSDGVWAYQLAVVVDDIAMGVTQVVRGEDLLDSTPSQAMLFSLLGGQVPEFWHVPLLVDHEGERLAKRHRSLEIAALREMGVAPGAVIGWLAARAGLLQRERPTMPDELLSGFSTDRVPHGPVVVPADLPARLCALS</sequence>
<dbReference type="Proteomes" id="UP000014975">
    <property type="component" value="Unassembled WGS sequence"/>
</dbReference>
<evidence type="ECO:0000256" key="5">
    <source>
        <dbReference type="ARBA" id="ARBA00022840"/>
    </source>
</evidence>
<dbReference type="GO" id="GO:0005524">
    <property type="term" value="F:ATP binding"/>
    <property type="evidence" value="ECO:0007669"/>
    <property type="project" value="UniProtKB-KW"/>
</dbReference>
<keyword evidence="6 7" id="KW-0030">Aminoacyl-tRNA synthetase</keyword>
<keyword evidence="5 7" id="KW-0067">ATP-binding</keyword>
<evidence type="ECO:0000313" key="9">
    <source>
        <dbReference type="EMBL" id="EPR30508.1"/>
    </source>
</evidence>
<dbReference type="EMBL" id="ATHI01000031">
    <property type="protein sequence ID" value="EPR30508.1"/>
    <property type="molecule type" value="Genomic_DNA"/>
</dbReference>
<protein>
    <submittedName>
        <fullName evidence="9">Glutamyl/glutaminyl-tRNA synthetase, class Ic, catalytic domain-containing protein</fullName>
    </submittedName>
</protein>
<dbReference type="PATRIC" id="fig|1121439.3.peg.2614"/>
<dbReference type="InterPro" id="IPR014729">
    <property type="entry name" value="Rossmann-like_a/b/a_fold"/>
</dbReference>
<name>S7UE48_9BACT</name>
<dbReference type="eggNOG" id="COG0008">
    <property type="taxonomic scope" value="Bacteria"/>
</dbReference>
<keyword evidence="10" id="KW-1185">Reference proteome</keyword>
<dbReference type="GO" id="GO:0006424">
    <property type="term" value="P:glutamyl-tRNA aminoacylation"/>
    <property type="evidence" value="ECO:0007669"/>
    <property type="project" value="TreeGrafter"/>
</dbReference>
<dbReference type="GO" id="GO:0005829">
    <property type="term" value="C:cytosol"/>
    <property type="evidence" value="ECO:0007669"/>
    <property type="project" value="TreeGrafter"/>
</dbReference>
<evidence type="ECO:0000256" key="4">
    <source>
        <dbReference type="ARBA" id="ARBA00022833"/>
    </source>
</evidence>
<dbReference type="PANTHER" id="PTHR43311">
    <property type="entry name" value="GLUTAMATE--TRNA LIGASE"/>
    <property type="match status" value="1"/>
</dbReference>
<proteinExistence type="inferred from homology"/>
<dbReference type="Pfam" id="PF00749">
    <property type="entry name" value="tRNA-synt_1c"/>
    <property type="match status" value="1"/>
</dbReference>
<dbReference type="GO" id="GO:0004818">
    <property type="term" value="F:glutamate-tRNA ligase activity"/>
    <property type="evidence" value="ECO:0007669"/>
    <property type="project" value="TreeGrafter"/>
</dbReference>
<evidence type="ECO:0000256" key="7">
    <source>
        <dbReference type="RuleBase" id="RU363037"/>
    </source>
</evidence>
<evidence type="ECO:0000256" key="6">
    <source>
        <dbReference type="ARBA" id="ARBA00023146"/>
    </source>
</evidence>
<dbReference type="NCBIfam" id="NF004315">
    <property type="entry name" value="PRK05710.1-4"/>
    <property type="match status" value="1"/>
</dbReference>
<dbReference type="STRING" id="1121439.dsat_1230"/>
<comment type="caution">
    <text evidence="9">The sequence shown here is derived from an EMBL/GenBank/DDBJ whole genome shotgun (WGS) entry which is preliminary data.</text>
</comment>
<comment type="similarity">
    <text evidence="7">Belongs to the class-I aminoacyl-tRNA synthetase family.</text>
</comment>
<evidence type="ECO:0000256" key="3">
    <source>
        <dbReference type="ARBA" id="ARBA00022741"/>
    </source>
</evidence>
<keyword evidence="2" id="KW-0479">Metal-binding</keyword>
<evidence type="ECO:0000259" key="8">
    <source>
        <dbReference type="Pfam" id="PF00749"/>
    </source>
</evidence>
<dbReference type="PANTHER" id="PTHR43311:SF1">
    <property type="entry name" value="GLUTAMYL-Q TRNA(ASP) SYNTHETASE"/>
    <property type="match status" value="1"/>
</dbReference>
<keyword evidence="1 7" id="KW-0436">Ligase</keyword>
<organism evidence="9 10">
    <name type="scientific">Alkalidesulfovibrio alkalitolerans DSM 16529</name>
    <dbReference type="NCBI Taxonomy" id="1121439"/>
    <lineage>
        <taxon>Bacteria</taxon>
        <taxon>Pseudomonadati</taxon>
        <taxon>Thermodesulfobacteriota</taxon>
        <taxon>Desulfovibrionia</taxon>
        <taxon>Desulfovibrionales</taxon>
        <taxon>Desulfovibrionaceae</taxon>
        <taxon>Alkalidesulfovibrio</taxon>
    </lineage>
</organism>
<keyword evidence="3 7" id="KW-0547">Nucleotide-binding</keyword>